<dbReference type="STRING" id="1223802.SUTH_03011"/>
<feature type="domain" description="Signal transduction histidine kinase internal region" evidence="2">
    <location>
        <begin position="151"/>
        <end position="228"/>
    </location>
</feature>
<dbReference type="AlphaFoldDB" id="W0SHG5"/>
<protein>
    <submittedName>
        <fullName evidence="3">Signal transduction histidine kinase LytS</fullName>
    </submittedName>
</protein>
<dbReference type="Proteomes" id="UP000031637">
    <property type="component" value="Chromosome"/>
</dbReference>
<dbReference type="EMBL" id="AP012547">
    <property type="protein sequence ID" value="BAO30789.1"/>
    <property type="molecule type" value="Genomic_DNA"/>
</dbReference>
<accession>W0SHG5</accession>
<keyword evidence="3" id="KW-0418">Kinase</keyword>
<dbReference type="GO" id="GO:0000155">
    <property type="term" value="F:phosphorelay sensor kinase activity"/>
    <property type="evidence" value="ECO:0007669"/>
    <property type="project" value="InterPro"/>
</dbReference>
<dbReference type="PANTHER" id="PTHR34220">
    <property type="entry name" value="SENSOR HISTIDINE KINASE YPDA"/>
    <property type="match status" value="1"/>
</dbReference>
<keyword evidence="1" id="KW-0472">Membrane</keyword>
<dbReference type="InterPro" id="IPR010559">
    <property type="entry name" value="Sig_transdc_His_kin_internal"/>
</dbReference>
<keyword evidence="1" id="KW-1133">Transmembrane helix</keyword>
<feature type="transmembrane region" description="Helical" evidence="1">
    <location>
        <begin position="85"/>
        <end position="106"/>
    </location>
</feature>
<dbReference type="Gene3D" id="3.30.565.10">
    <property type="entry name" value="Histidine kinase-like ATPase, C-terminal domain"/>
    <property type="match status" value="1"/>
</dbReference>
<sequence length="343" mass="38283">MSQARSIRENPPLTGLPDFRNFGIWLRVLLAVNFGALLGTLAANREWRFFVAEFFELAIVVEPVILASLALLSLLSNWFARLPKWLGVVAVVMLVLLVTAAVRSFFAELHLIEPDAGGFSRTSLWAVIGAALLLGGFEIGGRSRSPALAEARLLALTARIRPHFLFNALNAVLGVIRSDPRRAETALEELADLFRVLMRENADLVPLSEEIFVARQYINLERLRLGERVRVVWDMAACPPDPLVPPLMLQPLLENAVYHGIEPATEPGEITIRFECRGSRLRVELSNPMSAAESHKHGNQMALTNIRERLMLFFDLEATMTTEVSGGRFCVSIEFPYRQAAER</sequence>
<proteinExistence type="predicted"/>
<dbReference type="KEGG" id="shd:SUTH_03011"/>
<dbReference type="InterPro" id="IPR050640">
    <property type="entry name" value="Bact_2-comp_sensor_kinase"/>
</dbReference>
<dbReference type="InterPro" id="IPR036890">
    <property type="entry name" value="HATPase_C_sf"/>
</dbReference>
<keyword evidence="4" id="KW-1185">Reference proteome</keyword>
<evidence type="ECO:0000313" key="3">
    <source>
        <dbReference type="EMBL" id="BAO30789.1"/>
    </source>
</evidence>
<organism evidence="3 4">
    <name type="scientific">Sulfuritalea hydrogenivorans sk43H</name>
    <dbReference type="NCBI Taxonomy" id="1223802"/>
    <lineage>
        <taxon>Bacteria</taxon>
        <taxon>Pseudomonadati</taxon>
        <taxon>Pseudomonadota</taxon>
        <taxon>Betaproteobacteria</taxon>
        <taxon>Nitrosomonadales</taxon>
        <taxon>Sterolibacteriaceae</taxon>
        <taxon>Sulfuritalea</taxon>
    </lineage>
</organism>
<gene>
    <name evidence="3" type="ORF">SUTH_03011</name>
</gene>
<keyword evidence="3" id="KW-0808">Transferase</keyword>
<dbReference type="GO" id="GO:0016020">
    <property type="term" value="C:membrane"/>
    <property type="evidence" value="ECO:0007669"/>
    <property type="project" value="InterPro"/>
</dbReference>
<feature type="transmembrane region" description="Helical" evidence="1">
    <location>
        <begin position="22"/>
        <end position="42"/>
    </location>
</feature>
<evidence type="ECO:0000256" key="1">
    <source>
        <dbReference type="SAM" id="Phobius"/>
    </source>
</evidence>
<evidence type="ECO:0000259" key="2">
    <source>
        <dbReference type="Pfam" id="PF06580"/>
    </source>
</evidence>
<dbReference type="HOGENOM" id="CLU_020473_1_1_4"/>
<reference evidence="3 4" key="1">
    <citation type="journal article" date="2014" name="Syst. Appl. Microbiol.">
        <title>Complete genomes of freshwater sulfur oxidizers Sulfuricella denitrificans skB26 and Sulfuritalea hydrogenivorans sk43H: genetic insights into the sulfur oxidation pathway of betaproteobacteria.</title>
        <authorList>
            <person name="Watanabe T."/>
            <person name="Kojima H."/>
            <person name="Fukui M."/>
        </authorList>
    </citation>
    <scope>NUCLEOTIDE SEQUENCE [LARGE SCALE GENOMIC DNA]</scope>
    <source>
        <strain evidence="3">DSM22779</strain>
    </source>
</reference>
<evidence type="ECO:0000313" key="4">
    <source>
        <dbReference type="Proteomes" id="UP000031637"/>
    </source>
</evidence>
<keyword evidence="1" id="KW-0812">Transmembrane</keyword>
<dbReference type="PANTHER" id="PTHR34220:SF7">
    <property type="entry name" value="SENSOR HISTIDINE KINASE YPDA"/>
    <property type="match status" value="1"/>
</dbReference>
<dbReference type="Pfam" id="PF06580">
    <property type="entry name" value="His_kinase"/>
    <property type="match status" value="1"/>
</dbReference>
<dbReference type="SUPFAM" id="SSF55874">
    <property type="entry name" value="ATPase domain of HSP90 chaperone/DNA topoisomerase II/histidine kinase"/>
    <property type="match status" value="1"/>
</dbReference>
<feature type="transmembrane region" description="Helical" evidence="1">
    <location>
        <begin position="118"/>
        <end position="137"/>
    </location>
</feature>
<dbReference type="RefSeq" id="WP_231851026.1">
    <property type="nucleotide sequence ID" value="NZ_AP012547.1"/>
</dbReference>
<name>W0SHG5_9PROT</name>
<feature type="transmembrane region" description="Helical" evidence="1">
    <location>
        <begin position="54"/>
        <end position="79"/>
    </location>
</feature>